<dbReference type="KEGG" id="fya:KMW28_16765"/>
<accession>A0AAX1N5H3</accession>
<feature type="chain" id="PRO_5043443868" evidence="1">
    <location>
        <begin position="21"/>
        <end position="372"/>
    </location>
</feature>
<gene>
    <name evidence="3" type="ORF">KMW28_16765</name>
</gene>
<evidence type="ECO:0000313" key="3">
    <source>
        <dbReference type="EMBL" id="QWG01297.1"/>
    </source>
</evidence>
<evidence type="ECO:0000259" key="2">
    <source>
        <dbReference type="Pfam" id="PF18962"/>
    </source>
</evidence>
<dbReference type="InterPro" id="IPR026444">
    <property type="entry name" value="Secre_tail"/>
</dbReference>
<dbReference type="EMBL" id="CP076132">
    <property type="protein sequence ID" value="QWG01297.1"/>
    <property type="molecule type" value="Genomic_DNA"/>
</dbReference>
<dbReference type="AlphaFoldDB" id="A0AAX1N5H3"/>
<sequence>MKKFLLLVTSLLVCNFSLYAGLITLPANISSDYTIKSNDYGIHKSLGDVTLDNSGGTNPLLDIRLDYVYDAVTESNSDYVVVAGDLYVDANTEIDIEQGVLFIVEGDVYVTGDITFKNQGYFVVMGSVIGSGNVNTGTGSIALPAYIGGSFDPNVTVTGTGSIDTPLNISEADVRSILDYEVTNWEADLPVELISFTSKIINNSVELNWSTATEINASHFDVEKSFDKNDWQKIGTVEAHGNSNTLKEYQFTDDNTVQSVVYYRLVQVDFDGQSEIFGPLQVVQNITFMDVSIFPNPSSEKVNLQINGLSLSTELEITVLDKLGRVVFKDAFISDENAMLYDLNSKANLNTGKYFIHIKSGNQTKTSRFIIQ</sequence>
<evidence type="ECO:0000256" key="1">
    <source>
        <dbReference type="SAM" id="SignalP"/>
    </source>
</evidence>
<dbReference type="InterPro" id="IPR013783">
    <property type="entry name" value="Ig-like_fold"/>
</dbReference>
<dbReference type="Proteomes" id="UP000678679">
    <property type="component" value="Chromosome 1"/>
</dbReference>
<dbReference type="NCBIfam" id="TIGR04183">
    <property type="entry name" value="Por_Secre_tail"/>
    <property type="match status" value="1"/>
</dbReference>
<evidence type="ECO:0000313" key="4">
    <source>
        <dbReference type="Proteomes" id="UP000678679"/>
    </source>
</evidence>
<organism evidence="3 4">
    <name type="scientific">Flammeovirga yaeyamensis</name>
    <dbReference type="NCBI Taxonomy" id="367791"/>
    <lineage>
        <taxon>Bacteria</taxon>
        <taxon>Pseudomonadati</taxon>
        <taxon>Bacteroidota</taxon>
        <taxon>Cytophagia</taxon>
        <taxon>Cytophagales</taxon>
        <taxon>Flammeovirgaceae</taxon>
        <taxon>Flammeovirga</taxon>
    </lineage>
</organism>
<dbReference type="Pfam" id="PF18962">
    <property type="entry name" value="Por_Secre_tail"/>
    <property type="match status" value="1"/>
</dbReference>
<proteinExistence type="predicted"/>
<feature type="domain" description="Secretion system C-terminal sorting" evidence="2">
    <location>
        <begin position="293"/>
        <end position="371"/>
    </location>
</feature>
<keyword evidence="1" id="KW-0732">Signal</keyword>
<dbReference type="RefSeq" id="WP_169662804.1">
    <property type="nucleotide sequence ID" value="NZ_CP076132.1"/>
</dbReference>
<reference evidence="3 4" key="1">
    <citation type="submission" date="2021-05" db="EMBL/GenBank/DDBJ databases">
        <title>Comparative genomic studies on the polysaccharide-degrading batcterial strains of the Flammeovirga genus.</title>
        <authorList>
            <person name="Zewei F."/>
            <person name="Zheng Z."/>
            <person name="Yu L."/>
            <person name="Ruyue G."/>
            <person name="Yanhong M."/>
            <person name="Yuanyuan C."/>
            <person name="Jingyan G."/>
            <person name="Wenjun H."/>
        </authorList>
    </citation>
    <scope>NUCLEOTIDE SEQUENCE [LARGE SCALE GENOMIC DNA]</scope>
    <source>
        <strain evidence="3 4">NBRC:100898</strain>
    </source>
</reference>
<name>A0AAX1N5H3_9BACT</name>
<feature type="signal peptide" evidence="1">
    <location>
        <begin position="1"/>
        <end position="20"/>
    </location>
</feature>
<keyword evidence="4" id="KW-1185">Reference proteome</keyword>
<dbReference type="Gene3D" id="2.60.40.10">
    <property type="entry name" value="Immunoglobulins"/>
    <property type="match status" value="1"/>
</dbReference>
<protein>
    <submittedName>
        <fullName evidence="3">T9SS type A sorting domain-containing protein</fullName>
    </submittedName>
</protein>